<sequence>MGCFAYEDEATSVLPPAKLFKAFILDGDNLIPKVAPQAIQKAEIIEGDGGPGTIRKITFGEGSQFKYAKHKIDEVDEANFKYNYSVIELDDALGDKLEKISYETKLVPSPDGGTIWKTSSKYYTKGDHEIKEEQIKAGKDLKSTGLFKAVESYLVAHLKSTTKAVCS</sequence>
<dbReference type="FunFam" id="3.30.530.20:FF:000007">
    <property type="entry name" value="Major pollen allergen Bet v 1-A"/>
    <property type="match status" value="1"/>
</dbReference>
<dbReference type="Gene3D" id="3.30.530.20">
    <property type="match status" value="1"/>
</dbReference>
<dbReference type="OrthoDB" id="1858506at2759"/>
<dbReference type="SUPFAM" id="SSF55961">
    <property type="entry name" value="Bet v1-like"/>
    <property type="match status" value="1"/>
</dbReference>
<dbReference type="PRINTS" id="PR00634">
    <property type="entry name" value="BETALLERGEN"/>
</dbReference>
<dbReference type="InterPro" id="IPR050279">
    <property type="entry name" value="Plant_def-hormone_signal"/>
</dbReference>
<gene>
    <name evidence="5" type="ORF">CJ030_MR5G017177</name>
</gene>
<dbReference type="GO" id="GO:0004864">
    <property type="term" value="F:protein phosphatase inhibitor activity"/>
    <property type="evidence" value="ECO:0007669"/>
    <property type="project" value="InterPro"/>
</dbReference>
<dbReference type="InterPro" id="IPR000916">
    <property type="entry name" value="Bet_v_I/MLP"/>
</dbReference>
<comment type="caution">
    <text evidence="5">The sequence shown here is derived from an EMBL/GenBank/DDBJ whole genome shotgun (WGS) entry which is preliminary data.</text>
</comment>
<dbReference type="GO" id="GO:0006952">
    <property type="term" value="P:defense response"/>
    <property type="evidence" value="ECO:0007669"/>
    <property type="project" value="UniProtKB-KW"/>
</dbReference>
<organism evidence="5 6">
    <name type="scientific">Morella rubra</name>
    <name type="common">Chinese bayberry</name>
    <dbReference type="NCBI Taxonomy" id="262757"/>
    <lineage>
        <taxon>Eukaryota</taxon>
        <taxon>Viridiplantae</taxon>
        <taxon>Streptophyta</taxon>
        <taxon>Embryophyta</taxon>
        <taxon>Tracheophyta</taxon>
        <taxon>Spermatophyta</taxon>
        <taxon>Magnoliopsida</taxon>
        <taxon>eudicotyledons</taxon>
        <taxon>Gunneridae</taxon>
        <taxon>Pentapetalae</taxon>
        <taxon>rosids</taxon>
        <taxon>fabids</taxon>
        <taxon>Fagales</taxon>
        <taxon>Myricaceae</taxon>
        <taxon>Morella</taxon>
    </lineage>
</organism>
<dbReference type="InterPro" id="IPR023393">
    <property type="entry name" value="START-like_dom_sf"/>
</dbReference>
<dbReference type="PANTHER" id="PTHR31213:SF55">
    <property type="entry name" value="STRESS-INDUCED PROTEIN SAM22"/>
    <property type="match status" value="1"/>
</dbReference>
<keyword evidence="3" id="KW-0568">Pathogenesis-related protein</keyword>
<evidence type="ECO:0000259" key="4">
    <source>
        <dbReference type="Pfam" id="PF00407"/>
    </source>
</evidence>
<dbReference type="Proteomes" id="UP000516437">
    <property type="component" value="Chromosome 5"/>
</dbReference>
<keyword evidence="6" id="KW-1185">Reference proteome</keyword>
<reference evidence="5 6" key="1">
    <citation type="journal article" date="2019" name="Plant Biotechnol. J.">
        <title>The red bayberry genome and genetic basis of sex determination.</title>
        <authorList>
            <person name="Jia H.M."/>
            <person name="Jia H.J."/>
            <person name="Cai Q.L."/>
            <person name="Wang Y."/>
            <person name="Zhao H.B."/>
            <person name="Yang W.F."/>
            <person name="Wang G.Y."/>
            <person name="Li Y.H."/>
            <person name="Zhan D.L."/>
            <person name="Shen Y.T."/>
            <person name="Niu Q.F."/>
            <person name="Chang L."/>
            <person name="Qiu J."/>
            <person name="Zhao L."/>
            <person name="Xie H.B."/>
            <person name="Fu W.Y."/>
            <person name="Jin J."/>
            <person name="Li X.W."/>
            <person name="Jiao Y."/>
            <person name="Zhou C.C."/>
            <person name="Tu T."/>
            <person name="Chai C.Y."/>
            <person name="Gao J.L."/>
            <person name="Fan L.J."/>
            <person name="van de Weg E."/>
            <person name="Wang J.Y."/>
            <person name="Gao Z.S."/>
        </authorList>
    </citation>
    <scope>NUCLEOTIDE SEQUENCE [LARGE SCALE GENOMIC DNA]</scope>
    <source>
        <tissue evidence="5">Leaves</tissue>
    </source>
</reference>
<protein>
    <submittedName>
        <fullName evidence="5">Major allergen Pru av 1</fullName>
    </submittedName>
</protein>
<keyword evidence="2" id="KW-0611">Plant defense</keyword>
<dbReference type="CDD" id="cd07816">
    <property type="entry name" value="Bet_v1-like"/>
    <property type="match status" value="1"/>
</dbReference>
<dbReference type="AlphaFoldDB" id="A0A6A1VM88"/>
<comment type="similarity">
    <text evidence="1">Belongs to the BetVI family.</text>
</comment>
<evidence type="ECO:0000313" key="6">
    <source>
        <dbReference type="Proteomes" id="UP000516437"/>
    </source>
</evidence>
<accession>A0A6A1VM88</accession>
<dbReference type="GO" id="GO:0038023">
    <property type="term" value="F:signaling receptor activity"/>
    <property type="evidence" value="ECO:0007669"/>
    <property type="project" value="InterPro"/>
</dbReference>
<dbReference type="EMBL" id="RXIC02000023">
    <property type="protein sequence ID" value="KAB1213914.1"/>
    <property type="molecule type" value="Genomic_DNA"/>
</dbReference>
<dbReference type="Pfam" id="PF00407">
    <property type="entry name" value="Bet_v_1"/>
    <property type="match status" value="1"/>
</dbReference>
<evidence type="ECO:0000256" key="3">
    <source>
        <dbReference type="ARBA" id="ARBA00023265"/>
    </source>
</evidence>
<proteinExistence type="inferred from homology"/>
<feature type="domain" description="Bet v I/Major latex protein" evidence="4">
    <location>
        <begin position="2"/>
        <end position="156"/>
    </location>
</feature>
<evidence type="ECO:0000256" key="2">
    <source>
        <dbReference type="ARBA" id="ARBA00022821"/>
    </source>
</evidence>
<dbReference type="GO" id="GO:0005737">
    <property type="term" value="C:cytoplasm"/>
    <property type="evidence" value="ECO:0007669"/>
    <property type="project" value="TreeGrafter"/>
</dbReference>
<name>A0A6A1VM88_9ROSI</name>
<dbReference type="GO" id="GO:0005634">
    <property type="term" value="C:nucleus"/>
    <property type="evidence" value="ECO:0007669"/>
    <property type="project" value="TreeGrafter"/>
</dbReference>
<evidence type="ECO:0000256" key="1">
    <source>
        <dbReference type="ARBA" id="ARBA00009744"/>
    </source>
</evidence>
<dbReference type="InterPro" id="IPR024949">
    <property type="entry name" value="Bet_v_I_allergen"/>
</dbReference>
<dbReference type="GO" id="GO:0009738">
    <property type="term" value="P:abscisic acid-activated signaling pathway"/>
    <property type="evidence" value="ECO:0007669"/>
    <property type="project" value="InterPro"/>
</dbReference>
<dbReference type="PANTHER" id="PTHR31213">
    <property type="entry name" value="OS08G0374000 PROTEIN-RELATED"/>
    <property type="match status" value="1"/>
</dbReference>
<evidence type="ECO:0000313" key="5">
    <source>
        <dbReference type="EMBL" id="KAB1213914.1"/>
    </source>
</evidence>
<dbReference type="GO" id="GO:0010427">
    <property type="term" value="F:abscisic acid binding"/>
    <property type="evidence" value="ECO:0007669"/>
    <property type="project" value="InterPro"/>
</dbReference>